<dbReference type="PANTHER" id="PTHR43591:SF110">
    <property type="entry name" value="RHODANESE DOMAIN-CONTAINING PROTEIN"/>
    <property type="match status" value="1"/>
</dbReference>
<dbReference type="PANTHER" id="PTHR43591">
    <property type="entry name" value="METHYLTRANSFERASE"/>
    <property type="match status" value="1"/>
</dbReference>
<gene>
    <name evidence="2" type="ORF">DPRO_2415</name>
</gene>
<dbReference type="InterPro" id="IPR029063">
    <property type="entry name" value="SAM-dependent_MTases_sf"/>
</dbReference>
<dbReference type="KEGG" id="pprf:DPRO_2415"/>
<dbReference type="GO" id="GO:0008757">
    <property type="term" value="F:S-adenosylmethionine-dependent methyltransferase activity"/>
    <property type="evidence" value="ECO:0007669"/>
    <property type="project" value="InterPro"/>
</dbReference>
<reference evidence="3" key="1">
    <citation type="submission" date="2017-09" db="EMBL/GenBank/DDBJ databases">
        <authorList>
            <person name="Regsiter A."/>
            <person name="William W."/>
        </authorList>
    </citation>
    <scope>NUCLEOTIDE SEQUENCE [LARGE SCALE GENOMIC DNA]</scope>
    <source>
        <strain evidence="3">500-1</strain>
    </source>
</reference>
<evidence type="ECO:0000313" key="3">
    <source>
        <dbReference type="Proteomes" id="UP000219215"/>
    </source>
</evidence>
<dbReference type="AlphaFoldDB" id="A0A2C8FA62"/>
<dbReference type="GO" id="GO:0032259">
    <property type="term" value="P:methylation"/>
    <property type="evidence" value="ECO:0007669"/>
    <property type="project" value="UniProtKB-KW"/>
</dbReference>
<dbReference type="EMBL" id="LT907975">
    <property type="protein sequence ID" value="SOB59322.1"/>
    <property type="molecule type" value="Genomic_DNA"/>
</dbReference>
<dbReference type="SUPFAM" id="SSF53335">
    <property type="entry name" value="S-adenosyl-L-methionine-dependent methyltransferases"/>
    <property type="match status" value="1"/>
</dbReference>
<protein>
    <submittedName>
        <fullName evidence="2">Methyltransferase type 11</fullName>
    </submittedName>
</protein>
<proteinExistence type="predicted"/>
<dbReference type="Proteomes" id="UP000219215">
    <property type="component" value="Chromosome DPRO"/>
</dbReference>
<dbReference type="RefSeq" id="WP_232005571.1">
    <property type="nucleotide sequence ID" value="NZ_LT907975.1"/>
</dbReference>
<evidence type="ECO:0000259" key="1">
    <source>
        <dbReference type="Pfam" id="PF08241"/>
    </source>
</evidence>
<dbReference type="Pfam" id="PF08241">
    <property type="entry name" value="Methyltransf_11"/>
    <property type="match status" value="1"/>
</dbReference>
<dbReference type="CDD" id="cd02440">
    <property type="entry name" value="AdoMet_MTases"/>
    <property type="match status" value="1"/>
</dbReference>
<keyword evidence="2" id="KW-0489">Methyltransferase</keyword>
<evidence type="ECO:0000313" key="2">
    <source>
        <dbReference type="EMBL" id="SOB59322.1"/>
    </source>
</evidence>
<organism evidence="2 3">
    <name type="scientific">Pseudodesulfovibrio profundus</name>
    <dbReference type="NCBI Taxonomy" id="57320"/>
    <lineage>
        <taxon>Bacteria</taxon>
        <taxon>Pseudomonadati</taxon>
        <taxon>Thermodesulfobacteriota</taxon>
        <taxon>Desulfovibrionia</taxon>
        <taxon>Desulfovibrionales</taxon>
        <taxon>Desulfovibrionaceae</taxon>
    </lineage>
</organism>
<sequence>MDKTFTTPFKMNLFSEHVAKDARVLDYGCGYGRTLAELADAGYTDLTGIDFSEPLVQRGKEERPDLDLTVFPGGPLPYETDSFDAALMLGVFTCIVDTKTQAETLIELKRVLRPGGVLYVNDFLLNRDKRNLDRYAIGKEKYGIYGVFDTADGGVLRHHDRNHMEALFFDFETIEFEEVVYDTMHGNQSQGFYSLLRMP</sequence>
<dbReference type="InterPro" id="IPR013216">
    <property type="entry name" value="Methyltransf_11"/>
</dbReference>
<feature type="domain" description="Methyltransferase type 11" evidence="1">
    <location>
        <begin position="25"/>
        <end position="120"/>
    </location>
</feature>
<keyword evidence="3" id="KW-1185">Reference proteome</keyword>
<name>A0A2C8FA62_9BACT</name>
<keyword evidence="2" id="KW-0808">Transferase</keyword>
<accession>A0A2C8FA62</accession>
<dbReference type="Gene3D" id="3.40.50.150">
    <property type="entry name" value="Vaccinia Virus protein VP39"/>
    <property type="match status" value="1"/>
</dbReference>